<evidence type="ECO:0000259" key="3">
    <source>
        <dbReference type="PROSITE" id="PS51736"/>
    </source>
</evidence>
<gene>
    <name evidence="5" type="ORF">FHX34_103547</name>
</gene>
<evidence type="ECO:0000256" key="1">
    <source>
        <dbReference type="ARBA" id="ARBA00023125"/>
    </source>
</evidence>
<dbReference type="SMART" id="SM00857">
    <property type="entry name" value="Resolvase"/>
    <property type="match status" value="1"/>
</dbReference>
<feature type="domain" description="Recombinase" evidence="4">
    <location>
        <begin position="170"/>
        <end position="270"/>
    </location>
</feature>
<sequence length="479" mass="52863">MSRRRPAATPDRPERVALYVRVSAVMGRAGDDFHSPEIQVAAMRRVTANMEEVALIDDDIDQTGRTFSRAGIEKIRKLAEAGSIDAVAVYNISRFGRNVLESLQFLTWLADRGVTILSATEHIDTSTPSGRWMLTNLLAIAEMRSDEIGNEWRSAIHHRTKAGRPHGKIPVGYERGEDGRLTPHPTHGPAVARAFADFAEGASVRQVARDLRAVTGLRMSGATARMVLRNRAYRGEVRAGGASRPDAHEPLVDPATWTRVEARLRETAVMPSRLAEPKYALSGLLWCGVCGGRGNHRPQDQRTRTYCRRQVEEEGCVGFGTPDAAKLAAGVLEKVRAKAAELRGDIAGAAVDQSGAHNDAARAAALSEKLAETRRAMVRAAEGWSRGRMDDRTYDATMAALERDEREQQGALDQITIAPVRLRRGEMVSLADRLLLLWPRMNELQRNRALKDVVKAVTVLPVKPYARTPAVDRIRVDWL</sequence>
<dbReference type="Gene3D" id="3.40.50.1390">
    <property type="entry name" value="Resolvase, N-terminal catalytic domain"/>
    <property type="match status" value="1"/>
</dbReference>
<protein>
    <submittedName>
        <fullName evidence="5">DNA invertase Pin-like site-specific DNA recombinase</fullName>
    </submittedName>
</protein>
<dbReference type="Gene3D" id="3.90.1750.20">
    <property type="entry name" value="Putative Large Serine Recombinase, Chain B, Domain 2"/>
    <property type="match status" value="1"/>
</dbReference>
<dbReference type="AlphaFoldDB" id="A0A561WAX8"/>
<evidence type="ECO:0000259" key="4">
    <source>
        <dbReference type="PROSITE" id="PS51737"/>
    </source>
</evidence>
<dbReference type="EMBL" id="VIWY01000003">
    <property type="protein sequence ID" value="TWG21018.1"/>
    <property type="molecule type" value="Genomic_DNA"/>
</dbReference>
<dbReference type="InterPro" id="IPR036162">
    <property type="entry name" value="Resolvase-like_N_sf"/>
</dbReference>
<keyword evidence="1" id="KW-0238">DNA-binding</keyword>
<evidence type="ECO:0000313" key="5">
    <source>
        <dbReference type="EMBL" id="TWG21018.1"/>
    </source>
</evidence>
<dbReference type="GO" id="GO:0000150">
    <property type="term" value="F:DNA strand exchange activity"/>
    <property type="evidence" value="ECO:0007669"/>
    <property type="project" value="InterPro"/>
</dbReference>
<dbReference type="InterPro" id="IPR050639">
    <property type="entry name" value="SSR_resolvase"/>
</dbReference>
<dbReference type="CDD" id="cd03768">
    <property type="entry name" value="SR_ResInv"/>
    <property type="match status" value="1"/>
</dbReference>
<evidence type="ECO:0000256" key="2">
    <source>
        <dbReference type="ARBA" id="ARBA00023172"/>
    </source>
</evidence>
<proteinExistence type="predicted"/>
<dbReference type="Pfam" id="PF00239">
    <property type="entry name" value="Resolvase"/>
    <property type="match status" value="1"/>
</dbReference>
<dbReference type="Pfam" id="PF07508">
    <property type="entry name" value="Recombinase"/>
    <property type="match status" value="1"/>
</dbReference>
<dbReference type="PANTHER" id="PTHR30461">
    <property type="entry name" value="DNA-INVERTASE FROM LAMBDOID PROPHAGE"/>
    <property type="match status" value="1"/>
</dbReference>
<keyword evidence="6" id="KW-1185">Reference proteome</keyword>
<dbReference type="Proteomes" id="UP000320239">
    <property type="component" value="Unassembled WGS sequence"/>
</dbReference>
<accession>A0A561WAX8</accession>
<dbReference type="InterPro" id="IPR011109">
    <property type="entry name" value="DNA_bind_recombinase_dom"/>
</dbReference>
<evidence type="ECO:0000313" key="6">
    <source>
        <dbReference type="Proteomes" id="UP000320239"/>
    </source>
</evidence>
<dbReference type="PROSITE" id="PS51736">
    <property type="entry name" value="RECOMBINASES_3"/>
    <property type="match status" value="1"/>
</dbReference>
<dbReference type="GO" id="GO:0003677">
    <property type="term" value="F:DNA binding"/>
    <property type="evidence" value="ECO:0007669"/>
    <property type="project" value="UniProtKB-KW"/>
</dbReference>
<dbReference type="PROSITE" id="PS51737">
    <property type="entry name" value="RECOMBINASE_DNA_BIND"/>
    <property type="match status" value="1"/>
</dbReference>
<feature type="domain" description="Resolvase/invertase-type recombinase catalytic" evidence="3">
    <location>
        <begin position="15"/>
        <end position="163"/>
    </location>
</feature>
<name>A0A561WAX8_ACTTI</name>
<organism evidence="5 6">
    <name type="scientific">Actinoplanes teichomyceticus</name>
    <dbReference type="NCBI Taxonomy" id="1867"/>
    <lineage>
        <taxon>Bacteria</taxon>
        <taxon>Bacillati</taxon>
        <taxon>Actinomycetota</taxon>
        <taxon>Actinomycetes</taxon>
        <taxon>Micromonosporales</taxon>
        <taxon>Micromonosporaceae</taxon>
        <taxon>Actinoplanes</taxon>
    </lineage>
</organism>
<keyword evidence="2" id="KW-0233">DNA recombination</keyword>
<dbReference type="SUPFAM" id="SSF53041">
    <property type="entry name" value="Resolvase-like"/>
    <property type="match status" value="1"/>
</dbReference>
<dbReference type="InterPro" id="IPR006119">
    <property type="entry name" value="Resolv_N"/>
</dbReference>
<reference evidence="5 6" key="1">
    <citation type="submission" date="2019-06" db="EMBL/GenBank/DDBJ databases">
        <title>Sequencing the genomes of 1000 actinobacteria strains.</title>
        <authorList>
            <person name="Klenk H.-P."/>
        </authorList>
    </citation>
    <scope>NUCLEOTIDE SEQUENCE [LARGE SCALE GENOMIC DNA]</scope>
    <source>
        <strain evidence="5 6">DSM 43866</strain>
    </source>
</reference>
<dbReference type="PANTHER" id="PTHR30461:SF2">
    <property type="entry name" value="SERINE RECOMBINASE PINE-RELATED"/>
    <property type="match status" value="1"/>
</dbReference>
<comment type="caution">
    <text evidence="5">The sequence shown here is derived from an EMBL/GenBank/DDBJ whole genome shotgun (WGS) entry which is preliminary data.</text>
</comment>
<dbReference type="InterPro" id="IPR038109">
    <property type="entry name" value="DNA_bind_recomb_sf"/>
</dbReference>